<dbReference type="PATRIC" id="fig|679936.5.peg.2886"/>
<dbReference type="STRING" id="679936.Sulac_2792"/>
<sequence>MSSKLPDLPRRKPAISPVPAPEPLSRRERGRLRREKAVEQGFRWVFYLAVLLLATYMIGHSPWLAALIQWAHAL</sequence>
<dbReference type="EMBL" id="CP003179">
    <property type="protein sequence ID" value="AEW06253.1"/>
    <property type="molecule type" value="Genomic_DNA"/>
</dbReference>
<reference evidence="3 4" key="2">
    <citation type="journal article" date="2012" name="Stand. Genomic Sci.">
        <title>Complete genome sequence of the moderately thermophilic mineral-sulfide-oxidizing firmicute Sulfobacillus acidophilus type strain (NAL(T)).</title>
        <authorList>
            <person name="Anderson I."/>
            <person name="Chertkov O."/>
            <person name="Chen A."/>
            <person name="Saunders E."/>
            <person name="Lapidus A."/>
            <person name="Nolan M."/>
            <person name="Lucas S."/>
            <person name="Hammon N."/>
            <person name="Deshpande S."/>
            <person name="Cheng J.F."/>
            <person name="Han C."/>
            <person name="Tapia R."/>
            <person name="Goodwin L.A."/>
            <person name="Pitluck S."/>
            <person name="Liolios K."/>
            <person name="Pagani I."/>
            <person name="Ivanova N."/>
            <person name="Mikhailova N."/>
            <person name="Pati A."/>
            <person name="Palaniappan K."/>
            <person name="Land M."/>
            <person name="Pan C."/>
            <person name="Rohde M."/>
            <person name="Pukall R."/>
            <person name="Goker M."/>
            <person name="Detter J.C."/>
            <person name="Woyke T."/>
            <person name="Bristow J."/>
            <person name="Eisen J.A."/>
            <person name="Markowitz V."/>
            <person name="Hugenholtz P."/>
            <person name="Kyrpides N.C."/>
            <person name="Klenk H.P."/>
            <person name="Mavromatis K."/>
        </authorList>
    </citation>
    <scope>NUCLEOTIDE SEQUENCE [LARGE SCALE GENOMIC DNA]</scope>
    <source>
        <strain evidence="4">ATCC 700253 / DSM 10332 / NAL</strain>
    </source>
</reference>
<organism evidence="3 4">
    <name type="scientific">Sulfobacillus acidophilus (strain ATCC 700253 / DSM 10332 / NAL)</name>
    <dbReference type="NCBI Taxonomy" id="679936"/>
    <lineage>
        <taxon>Bacteria</taxon>
        <taxon>Bacillati</taxon>
        <taxon>Bacillota</taxon>
        <taxon>Clostridia</taxon>
        <taxon>Eubacteriales</taxon>
        <taxon>Clostridiales Family XVII. Incertae Sedis</taxon>
        <taxon>Sulfobacillus</taxon>
    </lineage>
</organism>
<keyword evidence="2" id="KW-0812">Transmembrane</keyword>
<feature type="transmembrane region" description="Helical" evidence="2">
    <location>
        <begin position="41"/>
        <end position="59"/>
    </location>
</feature>
<accession>G8TYJ2</accession>
<dbReference type="HOGENOM" id="CLU_2686449_0_0_9"/>
<keyword evidence="2" id="KW-1133">Transmembrane helix</keyword>
<evidence type="ECO:0000313" key="3">
    <source>
        <dbReference type="EMBL" id="AEW06253.1"/>
    </source>
</evidence>
<evidence type="ECO:0000256" key="1">
    <source>
        <dbReference type="SAM" id="MobiDB-lite"/>
    </source>
</evidence>
<proteinExistence type="predicted"/>
<dbReference type="Proteomes" id="UP000005439">
    <property type="component" value="Chromosome"/>
</dbReference>
<dbReference type="KEGG" id="sap:Sulac_2792"/>
<evidence type="ECO:0000256" key="2">
    <source>
        <dbReference type="SAM" id="Phobius"/>
    </source>
</evidence>
<evidence type="ECO:0000313" key="4">
    <source>
        <dbReference type="Proteomes" id="UP000005439"/>
    </source>
</evidence>
<name>G8TYJ2_SULAD</name>
<protein>
    <submittedName>
        <fullName evidence="3">Uncharacterized protein</fullName>
    </submittedName>
</protein>
<dbReference type="AlphaFoldDB" id="G8TYJ2"/>
<keyword evidence="4" id="KW-1185">Reference proteome</keyword>
<feature type="region of interest" description="Disordered" evidence="1">
    <location>
        <begin position="1"/>
        <end position="27"/>
    </location>
</feature>
<gene>
    <name evidence="3" type="ordered locus">Sulac_2792</name>
</gene>
<reference evidence="4" key="1">
    <citation type="submission" date="2011-12" db="EMBL/GenBank/DDBJ databases">
        <title>The complete genome of chromosome of Sulfobacillus acidophilus DSM 10332.</title>
        <authorList>
            <person name="Lucas S."/>
            <person name="Han J."/>
            <person name="Lapidus A."/>
            <person name="Bruce D."/>
            <person name="Goodwin L."/>
            <person name="Pitluck S."/>
            <person name="Peters L."/>
            <person name="Kyrpides N."/>
            <person name="Mavromatis K."/>
            <person name="Ivanova N."/>
            <person name="Mikhailova N."/>
            <person name="Chertkov O."/>
            <person name="Saunders E."/>
            <person name="Detter J.C."/>
            <person name="Tapia R."/>
            <person name="Han C."/>
            <person name="Land M."/>
            <person name="Hauser L."/>
            <person name="Markowitz V."/>
            <person name="Cheng J.-F."/>
            <person name="Hugenholtz P."/>
            <person name="Woyke T."/>
            <person name="Wu D."/>
            <person name="Pukall R."/>
            <person name="Gehrich-Schroeter G."/>
            <person name="Schneider S."/>
            <person name="Klenk H.-P."/>
            <person name="Eisen J.A."/>
        </authorList>
    </citation>
    <scope>NUCLEOTIDE SEQUENCE [LARGE SCALE GENOMIC DNA]</scope>
    <source>
        <strain evidence="4">ATCC 700253 / DSM 10332 / NAL</strain>
    </source>
</reference>
<keyword evidence="2" id="KW-0472">Membrane</keyword>